<name>A0A9D1LX76_9FIRM</name>
<organism evidence="1 2">
    <name type="scientific">Candidatus Limousia pullorum</name>
    <dbReference type="NCBI Taxonomy" id="2840860"/>
    <lineage>
        <taxon>Bacteria</taxon>
        <taxon>Bacillati</taxon>
        <taxon>Bacillota</taxon>
        <taxon>Clostridia</taxon>
        <taxon>Eubacteriales</taxon>
        <taxon>Oscillospiraceae</taxon>
        <taxon>Oscillospiraceae incertae sedis</taxon>
        <taxon>Candidatus Limousia</taxon>
    </lineage>
</organism>
<protein>
    <recommendedName>
        <fullName evidence="3">Lipoprotein</fullName>
    </recommendedName>
</protein>
<dbReference type="EMBL" id="DVNG01000022">
    <property type="protein sequence ID" value="HIU49683.1"/>
    <property type="molecule type" value="Genomic_DNA"/>
</dbReference>
<sequence length="159" mass="18217">MKKKVFFSVFLVVAIIITVIGTASCGSGKTVNLMEEYPQLKGAHVIIITLEIAGEYSPYSFEDLHSDKIMELTEKTVFNTRNMDKSSPTPGFDITFETEDKNHYKLSVGESGKVVFYDYSALFKDKEDEFTVFLEDKSGELYKYLYSCLPDEIVNRYFF</sequence>
<dbReference type="AlphaFoldDB" id="A0A9D1LX76"/>
<accession>A0A9D1LX76</accession>
<evidence type="ECO:0008006" key="3">
    <source>
        <dbReference type="Google" id="ProtNLM"/>
    </source>
</evidence>
<reference evidence="1" key="1">
    <citation type="submission" date="2020-10" db="EMBL/GenBank/DDBJ databases">
        <authorList>
            <person name="Gilroy R."/>
        </authorList>
    </citation>
    <scope>NUCLEOTIDE SEQUENCE</scope>
    <source>
        <strain evidence="1">ChiGjej1B1-1684</strain>
    </source>
</reference>
<evidence type="ECO:0000313" key="1">
    <source>
        <dbReference type="EMBL" id="HIU49683.1"/>
    </source>
</evidence>
<dbReference type="Proteomes" id="UP000824118">
    <property type="component" value="Unassembled WGS sequence"/>
</dbReference>
<evidence type="ECO:0000313" key="2">
    <source>
        <dbReference type="Proteomes" id="UP000824118"/>
    </source>
</evidence>
<proteinExistence type="predicted"/>
<dbReference type="PROSITE" id="PS51257">
    <property type="entry name" value="PROKAR_LIPOPROTEIN"/>
    <property type="match status" value="1"/>
</dbReference>
<reference evidence="1" key="2">
    <citation type="journal article" date="2021" name="PeerJ">
        <title>Extensive microbial diversity within the chicken gut microbiome revealed by metagenomics and culture.</title>
        <authorList>
            <person name="Gilroy R."/>
            <person name="Ravi A."/>
            <person name="Getino M."/>
            <person name="Pursley I."/>
            <person name="Horton D.L."/>
            <person name="Alikhan N.F."/>
            <person name="Baker D."/>
            <person name="Gharbi K."/>
            <person name="Hall N."/>
            <person name="Watson M."/>
            <person name="Adriaenssens E.M."/>
            <person name="Foster-Nyarko E."/>
            <person name="Jarju S."/>
            <person name="Secka A."/>
            <person name="Antonio M."/>
            <person name="Oren A."/>
            <person name="Chaudhuri R.R."/>
            <person name="La Ragione R."/>
            <person name="Hildebrand F."/>
            <person name="Pallen M.J."/>
        </authorList>
    </citation>
    <scope>NUCLEOTIDE SEQUENCE</scope>
    <source>
        <strain evidence="1">ChiGjej1B1-1684</strain>
    </source>
</reference>
<comment type="caution">
    <text evidence="1">The sequence shown here is derived from an EMBL/GenBank/DDBJ whole genome shotgun (WGS) entry which is preliminary data.</text>
</comment>
<gene>
    <name evidence="1" type="ORF">IAD22_01545</name>
</gene>